<organism evidence="1 2">
    <name type="scientific">Trichothecium roseum</name>
    <dbReference type="NCBI Taxonomy" id="47278"/>
    <lineage>
        <taxon>Eukaryota</taxon>
        <taxon>Fungi</taxon>
        <taxon>Dikarya</taxon>
        <taxon>Ascomycota</taxon>
        <taxon>Pezizomycotina</taxon>
        <taxon>Sordariomycetes</taxon>
        <taxon>Hypocreomycetidae</taxon>
        <taxon>Hypocreales</taxon>
        <taxon>Hypocreales incertae sedis</taxon>
        <taxon>Trichothecium</taxon>
    </lineage>
</organism>
<comment type="caution">
    <text evidence="1">The sequence shown here is derived from an EMBL/GenBank/DDBJ whole genome shotgun (WGS) entry which is preliminary data.</text>
</comment>
<dbReference type="Proteomes" id="UP001163324">
    <property type="component" value="Chromosome 1"/>
</dbReference>
<evidence type="ECO:0000313" key="1">
    <source>
        <dbReference type="EMBL" id="KAI9903690.1"/>
    </source>
</evidence>
<gene>
    <name evidence="1" type="ORF">N3K66_000219</name>
</gene>
<accession>A0ACC0VCZ0</accession>
<name>A0ACC0VCZ0_9HYPO</name>
<proteinExistence type="predicted"/>
<reference evidence="1" key="1">
    <citation type="submission" date="2022-10" db="EMBL/GenBank/DDBJ databases">
        <title>Complete Genome of Trichothecium roseum strain YXFP-22015, a Plant Pathogen Isolated from Citrus.</title>
        <authorList>
            <person name="Wang Y."/>
            <person name="Zhu L."/>
        </authorList>
    </citation>
    <scope>NUCLEOTIDE SEQUENCE</scope>
    <source>
        <strain evidence="1">YXFP-22015</strain>
    </source>
</reference>
<keyword evidence="2" id="KW-1185">Reference proteome</keyword>
<protein>
    <submittedName>
        <fullName evidence="1">Uncharacterized protein</fullName>
    </submittedName>
</protein>
<evidence type="ECO:0000313" key="2">
    <source>
        <dbReference type="Proteomes" id="UP001163324"/>
    </source>
</evidence>
<sequence length="259" mass="27992">MKAQSLTALASLASVSSAALLWDGRFNDLESAAQLEDWDWSNQVGPYQWYIHGSGPVSEYVELAATNKNPADKVSEKGAKITLTDTSFWNGQNMRRTELIPQTTAAIAEGKVFYHFSVSRGEDNVPAAAREHQIAFFESHFTELKSGGAGYEDTNNLRWHVGGQSLWETPWEAGVWHNVAYEIDFSGGSVGLWHSVGADALEQVVAPVSASASSNGQDWHLGVLELPVDGQPDATEDLFFSGVYVEDGEITTAIGGPAA</sequence>
<dbReference type="EMBL" id="CM047940">
    <property type="protein sequence ID" value="KAI9903690.1"/>
    <property type="molecule type" value="Genomic_DNA"/>
</dbReference>